<proteinExistence type="predicted"/>
<protein>
    <submittedName>
        <fullName evidence="1">Uncharacterized protein</fullName>
    </submittedName>
</protein>
<evidence type="ECO:0000313" key="2">
    <source>
        <dbReference type="Proteomes" id="UP000075398"/>
    </source>
</evidence>
<name>A0A150INY6_9EURY</name>
<gene>
    <name evidence="1" type="ORF">AMQ22_02063</name>
</gene>
<organism evidence="1 2">
    <name type="scientific">Candidatus Methanofastidiosum methylothiophilum</name>
    <dbReference type="NCBI Taxonomy" id="1705564"/>
    <lineage>
        <taxon>Archaea</taxon>
        <taxon>Methanobacteriati</taxon>
        <taxon>Methanobacteriota</taxon>
        <taxon>Stenosarchaea group</taxon>
        <taxon>Candidatus Methanofastidiosia</taxon>
        <taxon>Candidatus Methanofastidiosales</taxon>
        <taxon>Candidatus Methanofastidiosaceae</taxon>
        <taxon>Candidatus Methanofastidiosum</taxon>
    </lineage>
</organism>
<accession>A0A150INY6</accession>
<sequence>MIPPELERKAEIALENASNRIVELDKYIARISVKYHEIKDLLDVYSDNWVKYGQLDAKKRGEILSGCIELDDIIYHENPEDAYDPFR</sequence>
<dbReference type="AlphaFoldDB" id="A0A150INY6"/>
<evidence type="ECO:0000313" key="1">
    <source>
        <dbReference type="EMBL" id="KYC46749.1"/>
    </source>
</evidence>
<dbReference type="Proteomes" id="UP000075398">
    <property type="component" value="Unassembled WGS sequence"/>
</dbReference>
<comment type="caution">
    <text evidence="1">The sequence shown here is derived from an EMBL/GenBank/DDBJ whole genome shotgun (WGS) entry which is preliminary data.</text>
</comment>
<reference evidence="1 2" key="1">
    <citation type="journal article" date="2016" name="ISME J.">
        <title>Chasing the elusive Euryarchaeota class WSA2: genomes reveal a uniquely fastidious methyl-reducing methanogen.</title>
        <authorList>
            <person name="Nobu M.K."/>
            <person name="Narihiro T."/>
            <person name="Kuroda K."/>
            <person name="Mei R."/>
            <person name="Liu W.T."/>
        </authorList>
    </citation>
    <scope>NUCLEOTIDE SEQUENCE [LARGE SCALE GENOMIC DNA]</scope>
    <source>
        <strain evidence="1">U1lsi0528_Bin055</strain>
    </source>
</reference>
<dbReference type="EMBL" id="LNGC01000175">
    <property type="protein sequence ID" value="KYC46749.1"/>
    <property type="molecule type" value="Genomic_DNA"/>
</dbReference>